<gene>
    <name evidence="1" type="ORF">CETAM_01380</name>
</gene>
<dbReference type="PROSITE" id="PS51257">
    <property type="entry name" value="PROKAR_LIPOPROTEIN"/>
    <property type="match status" value="1"/>
</dbReference>
<keyword evidence="2" id="KW-1185">Reference proteome</keyword>
<dbReference type="Proteomes" id="UP000425178">
    <property type="component" value="Chromosome"/>
</dbReference>
<dbReference type="KEGG" id="ccoe:CETAM_01380"/>
<name>A0A6B8VE92_9CORY</name>
<protein>
    <submittedName>
        <fullName evidence="1">Uncharacterized protein</fullName>
    </submittedName>
</protein>
<sequence>MFMPVRTILLLGAAAAALTACTPLRLRQW</sequence>
<organism evidence="1 2">
    <name type="scientific">Corynebacterium comes</name>
    <dbReference type="NCBI Taxonomy" id="2675218"/>
    <lineage>
        <taxon>Bacteria</taxon>
        <taxon>Bacillati</taxon>
        <taxon>Actinomycetota</taxon>
        <taxon>Actinomycetes</taxon>
        <taxon>Mycobacteriales</taxon>
        <taxon>Corynebacteriaceae</taxon>
        <taxon>Corynebacterium</taxon>
    </lineage>
</organism>
<evidence type="ECO:0000313" key="1">
    <source>
        <dbReference type="EMBL" id="QGU03562.1"/>
    </source>
</evidence>
<dbReference type="EMBL" id="CP046453">
    <property type="protein sequence ID" value="QGU03562.1"/>
    <property type="molecule type" value="Genomic_DNA"/>
</dbReference>
<proteinExistence type="predicted"/>
<accession>A0A6B8VE92</accession>
<evidence type="ECO:0000313" key="2">
    <source>
        <dbReference type="Proteomes" id="UP000425178"/>
    </source>
</evidence>
<reference evidence="1 2" key="1">
    <citation type="journal article" date="2021" name="Int. J. Syst. Evol. Microbiol.">
        <title>Classification of three corynebacterial strains isolated from a small paddock in North Rhine-Westphalia: proposal of &lt;i&gt;Corynebacterium kalinowskii&lt;/i&gt; sp. nov., &lt;i&gt;Corynebacterium comes&lt;/i&gt; sp. nov. and &lt;i&gt;Corynebacterium occultum&lt;/i&gt; sp. nov.</title>
        <authorList>
            <person name="Schaffert L."/>
            <person name="Ruwe M."/>
            <person name="Milse J."/>
            <person name="Hanuschka K."/>
            <person name="Ortseifen V."/>
            <person name="Droste J."/>
            <person name="Brandt D."/>
            <person name="Schl L."/>
            <person name="Kutter Y."/>
            <person name="Vinke S."/>
            <person name="Vieh P."/>
            <person name="Jacob L."/>
            <person name="L N.C."/>
            <person name="Schulte-Berndt E."/>
            <person name="Hain C."/>
            <person name="Linder M."/>
            <person name="Schmidt P."/>
            <person name="Wollenschl L."/>
            <person name="Luttermann T."/>
            <person name="Thieme E."/>
            <person name="Hassa J."/>
            <person name="Haak M."/>
            <person name="Wittchen M."/>
            <person name="Mentz A."/>
            <person name="Persicke M."/>
            <person name="Busche T."/>
            <person name="R C."/>
        </authorList>
    </citation>
    <scope>NUCLEOTIDE SEQUENCE [LARGE SCALE GENOMIC DNA]</scope>
    <source>
        <strain evidence="1 2">2019</strain>
    </source>
</reference>
<dbReference type="AlphaFoldDB" id="A0A6B8VE92"/>